<evidence type="ECO:0000313" key="3">
    <source>
        <dbReference type="Proteomes" id="UP000249056"/>
    </source>
</evidence>
<feature type="compositionally biased region" description="Basic and acidic residues" evidence="1">
    <location>
        <begin position="306"/>
        <end position="319"/>
    </location>
</feature>
<organism evidence="2 3">
    <name type="scientific">Monilinia fructigena</name>
    <dbReference type="NCBI Taxonomy" id="38457"/>
    <lineage>
        <taxon>Eukaryota</taxon>
        <taxon>Fungi</taxon>
        <taxon>Dikarya</taxon>
        <taxon>Ascomycota</taxon>
        <taxon>Pezizomycotina</taxon>
        <taxon>Leotiomycetes</taxon>
        <taxon>Helotiales</taxon>
        <taxon>Sclerotiniaceae</taxon>
        <taxon>Monilinia</taxon>
    </lineage>
</organism>
<evidence type="ECO:0000256" key="1">
    <source>
        <dbReference type="SAM" id="MobiDB-lite"/>
    </source>
</evidence>
<evidence type="ECO:0000313" key="2">
    <source>
        <dbReference type="EMBL" id="RAL58754.1"/>
    </source>
</evidence>
<dbReference type="AlphaFoldDB" id="A0A395IFR2"/>
<comment type="caution">
    <text evidence="2">The sequence shown here is derived from an EMBL/GenBank/DDBJ whole genome shotgun (WGS) entry which is preliminary data.</text>
</comment>
<feature type="region of interest" description="Disordered" evidence="1">
    <location>
        <begin position="284"/>
        <end position="413"/>
    </location>
</feature>
<dbReference type="Proteomes" id="UP000249056">
    <property type="component" value="Unassembled WGS sequence"/>
</dbReference>
<dbReference type="OrthoDB" id="5778525at2759"/>
<reference evidence="2 3" key="1">
    <citation type="submission" date="2018-06" db="EMBL/GenBank/DDBJ databases">
        <title>Genome Sequence of the Brown Rot Fungal Pathogen Monilinia fructigena.</title>
        <authorList>
            <person name="Landi L."/>
            <person name="De Miccolis Angelini R.M."/>
            <person name="Pollastro S."/>
            <person name="Abate D."/>
            <person name="Faretra F."/>
            <person name="Romanazzi G."/>
        </authorList>
    </citation>
    <scope>NUCLEOTIDE SEQUENCE [LARGE SCALE GENOMIC DNA]</scope>
    <source>
        <strain evidence="2 3">Mfrg269</strain>
    </source>
</reference>
<evidence type="ECO:0008006" key="4">
    <source>
        <dbReference type="Google" id="ProtNLM"/>
    </source>
</evidence>
<protein>
    <recommendedName>
        <fullName evidence="4">BHLH domain-containing protein</fullName>
    </recommendedName>
</protein>
<accession>A0A395IFR2</accession>
<proteinExistence type="predicted"/>
<feature type="compositionally biased region" description="Basic and acidic residues" evidence="1">
    <location>
        <begin position="379"/>
        <end position="413"/>
    </location>
</feature>
<name>A0A395IFR2_9HELO</name>
<dbReference type="EMBL" id="QKRW01000069">
    <property type="protein sequence ID" value="RAL58754.1"/>
    <property type="molecule type" value="Genomic_DNA"/>
</dbReference>
<keyword evidence="3" id="KW-1185">Reference proteome</keyword>
<sequence>MLAIQRPSMGSSKPPKLDLPFGYAFDSNSTFPFPSPTAPAPGPPLLDDSESNLLDSFFDGVSSDHFNYDFFSNTQDGGGGGAGAGAGELNGWEELPPTFMGTSVTFGQQPQFSNETSNMNFGEMNDGMHLPLSQASLSPSTTSADVLAAATVLQNSSNARSHSISSETLFGNHGLPSQLSNHVRPQSISHYPTTVSGLDRPRDAFMRDTLYTEMMFGPNHAGPDLMRRPKPVPQKVDIRWGSDAGFGSSQGFVPPPNAAKIEEAEIKRLQALDEFIGVALGAESGAENTRPNSPIIHRNIPTQRRQSSEMVKEEDQEPLKKRRKSKFGSTEDGEDDDESQPKVDGRKKRKSVVKISASSPRPSEGGHKRRKSSSTTAKSTRENLTEDQKRENHIKSEQKRRTLIREGFEDLGN</sequence>
<gene>
    <name evidence="2" type="ORF">DID88_009169</name>
</gene>